<evidence type="ECO:0000256" key="4">
    <source>
        <dbReference type="ARBA" id="ARBA00023274"/>
    </source>
</evidence>
<dbReference type="AlphaFoldDB" id="A0A6H0XRL0"/>
<dbReference type="InterPro" id="IPR036249">
    <property type="entry name" value="Thioredoxin-like_sf"/>
</dbReference>
<dbReference type="PANTHER" id="PTHR13274">
    <property type="entry name" value="MITOCHONDRIAL RIBOSOMAL PROTEIN S25"/>
    <property type="match status" value="1"/>
</dbReference>
<protein>
    <recommendedName>
        <fullName evidence="6">Ribosomal protein/NADH dehydrogenase domain-containing protein</fullName>
    </recommendedName>
</protein>
<dbReference type="GO" id="GO:0005739">
    <property type="term" value="C:mitochondrion"/>
    <property type="evidence" value="ECO:0007669"/>
    <property type="project" value="UniProtKB-SubCell"/>
</dbReference>
<dbReference type="Pfam" id="PF05047">
    <property type="entry name" value="L51_S25_CI-B8"/>
    <property type="match status" value="1"/>
</dbReference>
<name>A0A6H0XRL0_9PEZI</name>
<dbReference type="InterPro" id="IPR007741">
    <property type="entry name" value="Ribosomal_mL43/mS25/NADH_DH"/>
</dbReference>
<dbReference type="Proteomes" id="UP000503462">
    <property type="component" value="Chromosome 2"/>
</dbReference>
<organism evidence="7 8">
    <name type="scientific">Peltaster fructicola</name>
    <dbReference type="NCBI Taxonomy" id="286661"/>
    <lineage>
        <taxon>Eukaryota</taxon>
        <taxon>Fungi</taxon>
        <taxon>Dikarya</taxon>
        <taxon>Ascomycota</taxon>
        <taxon>Pezizomycotina</taxon>
        <taxon>Dothideomycetes</taxon>
        <taxon>Dothideomycetes incertae sedis</taxon>
        <taxon>Peltaster</taxon>
    </lineage>
</organism>
<sequence>MPVNSIGRRIIHVQQRLLDIRTGTGALLLPKTIKRIHLRFAPHINGGHMGPRKFWRNELIRLKYHNPAVPMSVDNKAPQEEKAIMSIHFTAADAKQSSDSPTSSPAAIDSTTQNSTPSDAASTERVETIDMTGYTNTEILDALVKLTKATVVEPTPEDIAEAQMLEEDRIRSAREAKIGLAIRTRQKREKQLLEQARGDFV</sequence>
<feature type="compositionally biased region" description="Polar residues" evidence="5">
    <location>
        <begin position="95"/>
        <end position="121"/>
    </location>
</feature>
<dbReference type="OrthoDB" id="1696305at2759"/>
<dbReference type="GO" id="GO:0003735">
    <property type="term" value="F:structural constituent of ribosome"/>
    <property type="evidence" value="ECO:0007669"/>
    <property type="project" value="InterPro"/>
</dbReference>
<evidence type="ECO:0000256" key="1">
    <source>
        <dbReference type="ARBA" id="ARBA00004173"/>
    </source>
</evidence>
<dbReference type="InterPro" id="IPR040049">
    <property type="entry name" value="Ribosomal_mS25/mL61"/>
</dbReference>
<evidence type="ECO:0000256" key="5">
    <source>
        <dbReference type="SAM" id="MobiDB-lite"/>
    </source>
</evidence>
<keyword evidence="2" id="KW-0689">Ribosomal protein</keyword>
<dbReference type="SMART" id="SM00916">
    <property type="entry name" value="L51_S25_CI-B8"/>
    <property type="match status" value="1"/>
</dbReference>
<accession>A0A6H0XRL0</accession>
<dbReference type="PANTHER" id="PTHR13274:SF2">
    <property type="entry name" value="SMALL RIBOSOMAL SUBUNIT PROTEIN MS25"/>
    <property type="match status" value="1"/>
</dbReference>
<dbReference type="SUPFAM" id="SSF52833">
    <property type="entry name" value="Thioredoxin-like"/>
    <property type="match status" value="1"/>
</dbReference>
<evidence type="ECO:0000313" key="8">
    <source>
        <dbReference type="Proteomes" id="UP000503462"/>
    </source>
</evidence>
<dbReference type="GO" id="GO:0005840">
    <property type="term" value="C:ribosome"/>
    <property type="evidence" value="ECO:0007669"/>
    <property type="project" value="UniProtKB-KW"/>
</dbReference>
<gene>
    <name evidence="7" type="ORF">AMS68_002795</name>
</gene>
<evidence type="ECO:0000259" key="6">
    <source>
        <dbReference type="SMART" id="SM00916"/>
    </source>
</evidence>
<evidence type="ECO:0000256" key="2">
    <source>
        <dbReference type="ARBA" id="ARBA00022980"/>
    </source>
</evidence>
<evidence type="ECO:0000256" key="3">
    <source>
        <dbReference type="ARBA" id="ARBA00023128"/>
    </source>
</evidence>
<keyword evidence="3" id="KW-0496">Mitochondrion</keyword>
<reference evidence="7 8" key="1">
    <citation type="journal article" date="2016" name="Sci. Rep.">
        <title>Peltaster fructicola genome reveals evolution from an invasive phytopathogen to an ectophytic parasite.</title>
        <authorList>
            <person name="Xu C."/>
            <person name="Chen H."/>
            <person name="Gleason M.L."/>
            <person name="Xu J.R."/>
            <person name="Liu H."/>
            <person name="Zhang R."/>
            <person name="Sun G."/>
        </authorList>
    </citation>
    <scope>NUCLEOTIDE SEQUENCE [LARGE SCALE GENOMIC DNA]</scope>
    <source>
        <strain evidence="7 8">LNHT1506</strain>
    </source>
</reference>
<keyword evidence="8" id="KW-1185">Reference proteome</keyword>
<dbReference type="GO" id="GO:1990904">
    <property type="term" value="C:ribonucleoprotein complex"/>
    <property type="evidence" value="ECO:0007669"/>
    <property type="project" value="UniProtKB-KW"/>
</dbReference>
<comment type="subcellular location">
    <subcellularLocation>
        <location evidence="1">Mitochondrion</location>
    </subcellularLocation>
</comment>
<proteinExistence type="predicted"/>
<keyword evidence="4" id="KW-0687">Ribonucleoprotein</keyword>
<dbReference type="EMBL" id="CP051140">
    <property type="protein sequence ID" value="QIW97277.1"/>
    <property type="molecule type" value="Genomic_DNA"/>
</dbReference>
<feature type="domain" description="Ribosomal protein/NADH dehydrogenase" evidence="6">
    <location>
        <begin position="43"/>
        <end position="150"/>
    </location>
</feature>
<evidence type="ECO:0000313" key="7">
    <source>
        <dbReference type="EMBL" id="QIW97277.1"/>
    </source>
</evidence>
<feature type="region of interest" description="Disordered" evidence="5">
    <location>
        <begin position="92"/>
        <end position="125"/>
    </location>
</feature>